<dbReference type="PANTHER" id="PTHR33053:SF9">
    <property type="entry name" value="AGAP000105-PA"/>
    <property type="match status" value="1"/>
</dbReference>
<evidence type="ECO:0000313" key="2">
    <source>
        <dbReference type="Proteomes" id="UP000000305"/>
    </source>
</evidence>
<dbReference type="InParanoid" id="E9GBY6"/>
<dbReference type="AlphaFoldDB" id="E9GBY6"/>
<sequence length="532" mass="61265">MELSGIEIPEVLYMLVNVDGIPLSKSSSSDFWPILIKILGWEDIFVGGIYHGCKKPACINDYLSAFRDDVLRLSTDGLLYKGKNIKVMLSGICCDAPATSFMMNIKTHTAYYACRKCTTRGLWVGNVIHHFSQAKTAGRVTFPELNAPLRTDYSFRKRLQVKHHNDDGRKSLIEDILVDVVQDVVLDYMHLVCIGVRKKDLTTWVSGTFDKFRFSKETIANISIYLIGIGEYITKVFARKPRPLPELPRWKATELRLDLLYICPVAYKPYLSYERYCHMMLLHVAIKLLVNRETCKTYTDYVESLLRLYVSTGARLYGAKYVTFNVHNLIHLANDVRKHGSLDDFSAFPFENKLQKMKNLLRKSGKPLQQIVRRLDEIDKANKNQQPAANSSTNTTKYTLDDIHFEGPIFPHFTMATQYKPLRFKNAVLNLTKSENCVLLEDFNDFFVIENFVKLHEQIYLVGRRFLKKEDMYTYPLPSSAINEYLVSNLSANIEYFPLTSVKCKAFRIPITIPNNGKYFVCPLVNHSLFQL</sequence>
<dbReference type="EMBL" id="GL732538">
    <property type="protein sequence ID" value="EFX83039.1"/>
    <property type="molecule type" value="Genomic_DNA"/>
</dbReference>
<dbReference type="PhylomeDB" id="E9GBY6"/>
<dbReference type="eggNOG" id="ENOG502QTQS">
    <property type="taxonomic scope" value="Eukaryota"/>
</dbReference>
<evidence type="ECO:0008006" key="3">
    <source>
        <dbReference type="Google" id="ProtNLM"/>
    </source>
</evidence>
<dbReference type="KEGG" id="dpx:DAPPUDRAFT_101011"/>
<name>E9GBY6_DAPPU</name>
<dbReference type="OMA" id="PKTHEIC"/>
<evidence type="ECO:0000313" key="1">
    <source>
        <dbReference type="EMBL" id="EFX83039.1"/>
    </source>
</evidence>
<dbReference type="Proteomes" id="UP000000305">
    <property type="component" value="Unassembled WGS sequence"/>
</dbReference>
<organism evidence="1 2">
    <name type="scientific">Daphnia pulex</name>
    <name type="common">Water flea</name>
    <dbReference type="NCBI Taxonomy" id="6669"/>
    <lineage>
        <taxon>Eukaryota</taxon>
        <taxon>Metazoa</taxon>
        <taxon>Ecdysozoa</taxon>
        <taxon>Arthropoda</taxon>
        <taxon>Crustacea</taxon>
        <taxon>Branchiopoda</taxon>
        <taxon>Diplostraca</taxon>
        <taxon>Cladocera</taxon>
        <taxon>Anomopoda</taxon>
        <taxon>Daphniidae</taxon>
        <taxon>Daphnia</taxon>
    </lineage>
</organism>
<dbReference type="STRING" id="6669.E9GBY6"/>
<dbReference type="HOGENOM" id="CLU_004416_4_1_1"/>
<protein>
    <recommendedName>
        <fullName evidence="3">Transposase domain-containing protein</fullName>
    </recommendedName>
</protein>
<dbReference type="OrthoDB" id="6359149at2759"/>
<dbReference type="PANTHER" id="PTHR33053">
    <property type="entry name" value="PROTEIN, PUTATIVE-RELATED"/>
    <property type="match status" value="1"/>
</dbReference>
<keyword evidence="2" id="KW-1185">Reference proteome</keyword>
<gene>
    <name evidence="1" type="ORF">DAPPUDRAFT_101011</name>
</gene>
<proteinExistence type="predicted"/>
<accession>E9GBY6</accession>
<reference evidence="1 2" key="1">
    <citation type="journal article" date="2011" name="Science">
        <title>The ecoresponsive genome of Daphnia pulex.</title>
        <authorList>
            <person name="Colbourne J.K."/>
            <person name="Pfrender M.E."/>
            <person name="Gilbert D."/>
            <person name="Thomas W.K."/>
            <person name="Tucker A."/>
            <person name="Oakley T.H."/>
            <person name="Tokishita S."/>
            <person name="Aerts A."/>
            <person name="Arnold G.J."/>
            <person name="Basu M.K."/>
            <person name="Bauer D.J."/>
            <person name="Caceres C.E."/>
            <person name="Carmel L."/>
            <person name="Casola C."/>
            <person name="Choi J.H."/>
            <person name="Detter J.C."/>
            <person name="Dong Q."/>
            <person name="Dusheyko S."/>
            <person name="Eads B.D."/>
            <person name="Frohlich T."/>
            <person name="Geiler-Samerotte K.A."/>
            <person name="Gerlach D."/>
            <person name="Hatcher P."/>
            <person name="Jogdeo S."/>
            <person name="Krijgsveld J."/>
            <person name="Kriventseva E.V."/>
            <person name="Kultz D."/>
            <person name="Laforsch C."/>
            <person name="Lindquist E."/>
            <person name="Lopez J."/>
            <person name="Manak J.R."/>
            <person name="Muller J."/>
            <person name="Pangilinan J."/>
            <person name="Patwardhan R.P."/>
            <person name="Pitluck S."/>
            <person name="Pritham E.J."/>
            <person name="Rechtsteiner A."/>
            <person name="Rho M."/>
            <person name="Rogozin I.B."/>
            <person name="Sakarya O."/>
            <person name="Salamov A."/>
            <person name="Schaack S."/>
            <person name="Shapiro H."/>
            <person name="Shiga Y."/>
            <person name="Skalitzky C."/>
            <person name="Smith Z."/>
            <person name="Souvorov A."/>
            <person name="Sung W."/>
            <person name="Tang Z."/>
            <person name="Tsuchiya D."/>
            <person name="Tu H."/>
            <person name="Vos H."/>
            <person name="Wang M."/>
            <person name="Wolf Y.I."/>
            <person name="Yamagata H."/>
            <person name="Yamada T."/>
            <person name="Ye Y."/>
            <person name="Shaw J.R."/>
            <person name="Andrews J."/>
            <person name="Crease T.J."/>
            <person name="Tang H."/>
            <person name="Lucas S.M."/>
            <person name="Robertson H.M."/>
            <person name="Bork P."/>
            <person name="Koonin E.V."/>
            <person name="Zdobnov E.M."/>
            <person name="Grigoriev I.V."/>
            <person name="Lynch M."/>
            <person name="Boore J.L."/>
        </authorList>
    </citation>
    <scope>NUCLEOTIDE SEQUENCE [LARGE SCALE GENOMIC DNA]</scope>
</reference>